<evidence type="ECO:0000313" key="3">
    <source>
        <dbReference type="Proteomes" id="UP000008022"/>
    </source>
</evidence>
<sequence length="150" mass="16395">MAMVMRCWSTASWRPHAVVEFAKSHGRGKPPFFYVVMTGRMTSSRYLAGACCHGIVNVVESCPTEEVSSESSETSPSLPRLHQPNTSLGDGDCRTALGAMVLPSSESPCQSSDRHHPVESLVMTLLVAVISSPTSAGHLRWCYHLPHTRR</sequence>
<dbReference type="AlphaFoldDB" id="A0A0E0PJK0"/>
<dbReference type="OMA" id="LTGACCH"/>
<evidence type="ECO:0000313" key="2">
    <source>
        <dbReference type="EnsemblPlants" id="ORUFI05G09550.1"/>
    </source>
</evidence>
<dbReference type="Gramene" id="ORUFI05G09550.1">
    <property type="protein sequence ID" value="ORUFI05G09550.1"/>
    <property type="gene ID" value="ORUFI05G09550"/>
</dbReference>
<keyword evidence="3" id="KW-1185">Reference proteome</keyword>
<protein>
    <submittedName>
        <fullName evidence="2">Uncharacterized protein</fullName>
    </submittedName>
</protein>
<reference evidence="2" key="2">
    <citation type="submission" date="2015-06" db="UniProtKB">
        <authorList>
            <consortium name="EnsemblPlants"/>
        </authorList>
    </citation>
    <scope>IDENTIFICATION</scope>
</reference>
<reference evidence="3" key="1">
    <citation type="submission" date="2013-06" db="EMBL/GenBank/DDBJ databases">
        <authorList>
            <person name="Zhao Q."/>
        </authorList>
    </citation>
    <scope>NUCLEOTIDE SEQUENCE</scope>
    <source>
        <strain evidence="3">cv. W1943</strain>
    </source>
</reference>
<name>A0A0E0PJK0_ORYRU</name>
<proteinExistence type="predicted"/>
<organism evidence="2 3">
    <name type="scientific">Oryza rufipogon</name>
    <name type="common">Brownbeard rice</name>
    <name type="synonym">Asian wild rice</name>
    <dbReference type="NCBI Taxonomy" id="4529"/>
    <lineage>
        <taxon>Eukaryota</taxon>
        <taxon>Viridiplantae</taxon>
        <taxon>Streptophyta</taxon>
        <taxon>Embryophyta</taxon>
        <taxon>Tracheophyta</taxon>
        <taxon>Spermatophyta</taxon>
        <taxon>Magnoliopsida</taxon>
        <taxon>Liliopsida</taxon>
        <taxon>Poales</taxon>
        <taxon>Poaceae</taxon>
        <taxon>BOP clade</taxon>
        <taxon>Oryzoideae</taxon>
        <taxon>Oryzeae</taxon>
        <taxon>Oryzinae</taxon>
        <taxon>Oryza</taxon>
    </lineage>
</organism>
<dbReference type="HOGENOM" id="CLU_1909941_0_0_1"/>
<dbReference type="Proteomes" id="UP000008022">
    <property type="component" value="Unassembled WGS sequence"/>
</dbReference>
<dbReference type="EnsemblPlants" id="ORUFI05G09550.1">
    <property type="protein sequence ID" value="ORUFI05G09550.1"/>
    <property type="gene ID" value="ORUFI05G09550"/>
</dbReference>
<feature type="region of interest" description="Disordered" evidence="1">
    <location>
        <begin position="67"/>
        <end position="86"/>
    </location>
</feature>
<feature type="compositionally biased region" description="Low complexity" evidence="1">
    <location>
        <begin position="67"/>
        <end position="77"/>
    </location>
</feature>
<evidence type="ECO:0000256" key="1">
    <source>
        <dbReference type="SAM" id="MobiDB-lite"/>
    </source>
</evidence>
<accession>A0A0E0PJK0</accession>